<dbReference type="EMBL" id="VUJU01007169">
    <property type="protein sequence ID" value="KAF0746553.1"/>
    <property type="molecule type" value="Genomic_DNA"/>
</dbReference>
<dbReference type="AlphaFoldDB" id="A0A6G0Y091"/>
<dbReference type="Proteomes" id="UP000478052">
    <property type="component" value="Unassembled WGS sequence"/>
</dbReference>
<reference evidence="3 4" key="1">
    <citation type="submission" date="2019-08" db="EMBL/GenBank/DDBJ databases">
        <title>Whole genome of Aphis craccivora.</title>
        <authorList>
            <person name="Voronova N.V."/>
            <person name="Shulinski R.S."/>
            <person name="Bandarenka Y.V."/>
            <person name="Zhorov D.G."/>
            <person name="Warner D."/>
        </authorList>
    </citation>
    <scope>NUCLEOTIDE SEQUENCE [LARGE SCALE GENOMIC DNA]</scope>
    <source>
        <strain evidence="3">180601</strain>
        <tissue evidence="3">Whole Body</tissue>
    </source>
</reference>
<sequence length="225" mass="26787">MNIFRFFKMWIVVSFIKTNNIADCYVLYKSNNIYQVKNIVKINDMDKIIILCNIFLSKKPFYETPINSNIFNIYEVNNLSDELTLINLDEIKRKNMIIKLNDGQKIYVPILHSYSYLFLKTWIVLSFDDDNTVECVPNFWYKNNVCAWPNKTVINHTKMIERRFNPNNLEFDFIKARKLSKNIDTLSEARRKTKRAEETSELSSANDDKESKKIRHKNFNSRNVV</sequence>
<accession>A0A6G0Y091</accession>
<feature type="chain" id="PRO_5026097144" evidence="2">
    <location>
        <begin position="19"/>
        <end position="225"/>
    </location>
</feature>
<protein>
    <submittedName>
        <fullName evidence="3">MATH and LRR domain-containing protein PFE0570w</fullName>
    </submittedName>
</protein>
<evidence type="ECO:0000256" key="2">
    <source>
        <dbReference type="SAM" id="SignalP"/>
    </source>
</evidence>
<gene>
    <name evidence="3" type="ORF">FWK35_00019844</name>
</gene>
<evidence type="ECO:0000256" key="1">
    <source>
        <dbReference type="SAM" id="MobiDB-lite"/>
    </source>
</evidence>
<evidence type="ECO:0000313" key="4">
    <source>
        <dbReference type="Proteomes" id="UP000478052"/>
    </source>
</evidence>
<keyword evidence="2" id="KW-0732">Signal</keyword>
<dbReference type="OrthoDB" id="6628779at2759"/>
<keyword evidence="4" id="KW-1185">Reference proteome</keyword>
<evidence type="ECO:0000313" key="3">
    <source>
        <dbReference type="EMBL" id="KAF0746553.1"/>
    </source>
</evidence>
<proteinExistence type="predicted"/>
<feature type="compositionally biased region" description="Basic and acidic residues" evidence="1">
    <location>
        <begin position="188"/>
        <end position="198"/>
    </location>
</feature>
<name>A0A6G0Y091_APHCR</name>
<feature type="signal peptide" evidence="2">
    <location>
        <begin position="1"/>
        <end position="18"/>
    </location>
</feature>
<comment type="caution">
    <text evidence="3">The sequence shown here is derived from an EMBL/GenBank/DDBJ whole genome shotgun (WGS) entry which is preliminary data.</text>
</comment>
<organism evidence="3 4">
    <name type="scientific">Aphis craccivora</name>
    <name type="common">Cowpea aphid</name>
    <dbReference type="NCBI Taxonomy" id="307492"/>
    <lineage>
        <taxon>Eukaryota</taxon>
        <taxon>Metazoa</taxon>
        <taxon>Ecdysozoa</taxon>
        <taxon>Arthropoda</taxon>
        <taxon>Hexapoda</taxon>
        <taxon>Insecta</taxon>
        <taxon>Pterygota</taxon>
        <taxon>Neoptera</taxon>
        <taxon>Paraneoptera</taxon>
        <taxon>Hemiptera</taxon>
        <taxon>Sternorrhyncha</taxon>
        <taxon>Aphidomorpha</taxon>
        <taxon>Aphidoidea</taxon>
        <taxon>Aphididae</taxon>
        <taxon>Aphidini</taxon>
        <taxon>Aphis</taxon>
        <taxon>Aphis</taxon>
    </lineage>
</organism>
<feature type="region of interest" description="Disordered" evidence="1">
    <location>
        <begin position="188"/>
        <end position="225"/>
    </location>
</feature>